<protein>
    <submittedName>
        <fullName evidence="1">Uncharacterized protein</fullName>
    </submittedName>
</protein>
<proteinExistence type="predicted"/>
<dbReference type="AlphaFoldDB" id="A0A917GUV4"/>
<gene>
    <name evidence="1" type="ORF">GCM10010918_08360</name>
</gene>
<accession>A0A917GUV4</accession>
<reference evidence="1 2" key="1">
    <citation type="journal article" date="2014" name="Int. J. Syst. Evol. Microbiol.">
        <title>Complete genome sequence of Corynebacterium casei LMG S-19264T (=DSM 44701T), isolated from a smear-ripened cheese.</title>
        <authorList>
            <consortium name="US DOE Joint Genome Institute (JGI-PGF)"/>
            <person name="Walter F."/>
            <person name="Albersmeier A."/>
            <person name="Kalinowski J."/>
            <person name="Ruckert C."/>
        </authorList>
    </citation>
    <scope>NUCLEOTIDE SEQUENCE [LARGE SCALE GENOMIC DNA]</scope>
    <source>
        <strain evidence="1 2">CGMCC 1.15286</strain>
    </source>
</reference>
<organism evidence="1 2">
    <name type="scientific">Paenibacillus radicis</name>
    <name type="common">ex Gao et al. 2016</name>
    <dbReference type="NCBI Taxonomy" id="1737354"/>
    <lineage>
        <taxon>Bacteria</taxon>
        <taxon>Bacillati</taxon>
        <taxon>Bacillota</taxon>
        <taxon>Bacilli</taxon>
        <taxon>Bacillales</taxon>
        <taxon>Paenibacillaceae</taxon>
        <taxon>Paenibacillus</taxon>
    </lineage>
</organism>
<name>A0A917GUV4_9BACL</name>
<dbReference type="RefSeq" id="WP_188887632.1">
    <property type="nucleotide sequence ID" value="NZ_BMHY01000001.1"/>
</dbReference>
<evidence type="ECO:0000313" key="1">
    <source>
        <dbReference type="EMBL" id="GGG57633.1"/>
    </source>
</evidence>
<evidence type="ECO:0000313" key="2">
    <source>
        <dbReference type="Proteomes" id="UP000600247"/>
    </source>
</evidence>
<comment type="caution">
    <text evidence="1">The sequence shown here is derived from an EMBL/GenBank/DDBJ whole genome shotgun (WGS) entry which is preliminary data.</text>
</comment>
<dbReference type="Proteomes" id="UP000600247">
    <property type="component" value="Unassembled WGS sequence"/>
</dbReference>
<dbReference type="EMBL" id="BMHY01000001">
    <property type="protein sequence ID" value="GGG57633.1"/>
    <property type="molecule type" value="Genomic_DNA"/>
</dbReference>
<sequence>MNMRMAKPYLAGLLAALAVTLVLAWLPHLHKETGRDVSVFHPTPATKLTNSNLVDAMVGLQLSGQLAKVEWNHAILSVEMKLSDDAGQSQRWAEDMEKLIRLSFLQMDNVSRILLRYVEGNDQNTSRLLFAIDVRRGDNWLLDEIDKLSQADPIHDERWRERLRISFTSAWEQRFGPADSYTAVPLKKQGAAE</sequence>
<keyword evidence="2" id="KW-1185">Reference proteome</keyword>